<keyword evidence="4 5" id="KW-0413">Isomerase</keyword>
<proteinExistence type="inferred from homology"/>
<gene>
    <name evidence="8" type="ORF">ABR189_02370</name>
</gene>
<dbReference type="Gene3D" id="3.10.50.40">
    <property type="match status" value="1"/>
</dbReference>
<comment type="caution">
    <text evidence="8">The sequence shown here is derived from an EMBL/GenBank/DDBJ whole genome shotgun (WGS) entry which is preliminary data.</text>
</comment>
<dbReference type="InterPro" id="IPR046357">
    <property type="entry name" value="PPIase_dom_sf"/>
</dbReference>
<accession>A0ABV2T0P0</accession>
<evidence type="ECO:0000313" key="9">
    <source>
        <dbReference type="Proteomes" id="UP001549749"/>
    </source>
</evidence>
<evidence type="ECO:0000259" key="7">
    <source>
        <dbReference type="PROSITE" id="PS50059"/>
    </source>
</evidence>
<dbReference type="Pfam" id="PF00254">
    <property type="entry name" value="FKBP_C"/>
    <property type="match status" value="1"/>
</dbReference>
<organism evidence="8 9">
    <name type="scientific">Chitinophaga defluvii</name>
    <dbReference type="NCBI Taxonomy" id="3163343"/>
    <lineage>
        <taxon>Bacteria</taxon>
        <taxon>Pseudomonadati</taxon>
        <taxon>Bacteroidota</taxon>
        <taxon>Chitinophagia</taxon>
        <taxon>Chitinophagales</taxon>
        <taxon>Chitinophagaceae</taxon>
        <taxon>Chitinophaga</taxon>
    </lineage>
</organism>
<reference evidence="8 9" key="1">
    <citation type="submission" date="2024-06" db="EMBL/GenBank/DDBJ databases">
        <title>Chitinophaga defluvii sp. nov., isolated from municipal sewage.</title>
        <authorList>
            <person name="Zhang L."/>
        </authorList>
    </citation>
    <scope>NUCLEOTIDE SEQUENCE [LARGE SCALE GENOMIC DNA]</scope>
    <source>
        <strain evidence="8 9">H8</strain>
    </source>
</reference>
<evidence type="ECO:0000313" key="8">
    <source>
        <dbReference type="EMBL" id="MET6996190.1"/>
    </source>
</evidence>
<dbReference type="RefSeq" id="WP_354658838.1">
    <property type="nucleotide sequence ID" value="NZ_JBEXAC010000001.1"/>
</dbReference>
<evidence type="ECO:0000256" key="3">
    <source>
        <dbReference type="ARBA" id="ARBA00023110"/>
    </source>
</evidence>
<keyword evidence="3 5" id="KW-0697">Rotamase</keyword>
<dbReference type="PANTHER" id="PTHR43811:SF19">
    <property type="entry name" value="39 KDA FK506-BINDING NUCLEAR PROTEIN"/>
    <property type="match status" value="1"/>
</dbReference>
<dbReference type="PROSITE" id="PS50059">
    <property type="entry name" value="FKBP_PPIASE"/>
    <property type="match status" value="1"/>
</dbReference>
<feature type="domain" description="PPIase FKBP-type" evidence="7">
    <location>
        <begin position="75"/>
        <end position="159"/>
    </location>
</feature>
<evidence type="ECO:0000256" key="2">
    <source>
        <dbReference type="ARBA" id="ARBA00006577"/>
    </source>
</evidence>
<comment type="catalytic activity">
    <reaction evidence="1 5 6">
        <text>[protein]-peptidylproline (omega=180) = [protein]-peptidylproline (omega=0)</text>
        <dbReference type="Rhea" id="RHEA:16237"/>
        <dbReference type="Rhea" id="RHEA-COMP:10747"/>
        <dbReference type="Rhea" id="RHEA-COMP:10748"/>
        <dbReference type="ChEBI" id="CHEBI:83833"/>
        <dbReference type="ChEBI" id="CHEBI:83834"/>
        <dbReference type="EC" id="5.2.1.8"/>
    </reaction>
</comment>
<evidence type="ECO:0000256" key="5">
    <source>
        <dbReference type="PROSITE-ProRule" id="PRU00277"/>
    </source>
</evidence>
<comment type="similarity">
    <text evidence="2 6">Belongs to the FKBP-type PPIase family.</text>
</comment>
<dbReference type="EC" id="5.2.1.8" evidence="6"/>
<dbReference type="InterPro" id="IPR001179">
    <property type="entry name" value="PPIase_FKBP_dom"/>
</dbReference>
<dbReference type="GO" id="GO:0003755">
    <property type="term" value="F:peptidyl-prolyl cis-trans isomerase activity"/>
    <property type="evidence" value="ECO:0007669"/>
    <property type="project" value="UniProtKB-EC"/>
</dbReference>
<keyword evidence="9" id="KW-1185">Reference proteome</keyword>
<evidence type="ECO:0000256" key="4">
    <source>
        <dbReference type="ARBA" id="ARBA00023235"/>
    </source>
</evidence>
<dbReference type="Proteomes" id="UP001549749">
    <property type="component" value="Unassembled WGS sequence"/>
</dbReference>
<name>A0ABV2T0P0_9BACT</name>
<dbReference type="EMBL" id="JBEXAC010000001">
    <property type="protein sequence ID" value="MET6996190.1"/>
    <property type="molecule type" value="Genomic_DNA"/>
</dbReference>
<evidence type="ECO:0000256" key="1">
    <source>
        <dbReference type="ARBA" id="ARBA00000971"/>
    </source>
</evidence>
<sequence>MRKLLALGAVFFVLLAACKKDKTPPYDFDGNLKADTLKILAYIKEKNITDVKRDTTGVYYKIIEPGNGVDSVYQTSKVKADYKLSLLDGTVVEESKPTDPLEFYLRGVIVGWRIGLPKITKGGTIQLFIPSPWGYQNEASAKIPANSVLIFNVKVRDVNY</sequence>
<dbReference type="PANTHER" id="PTHR43811">
    <property type="entry name" value="FKBP-TYPE PEPTIDYL-PROLYL CIS-TRANS ISOMERASE FKPA"/>
    <property type="match status" value="1"/>
</dbReference>
<evidence type="ECO:0000256" key="6">
    <source>
        <dbReference type="RuleBase" id="RU003915"/>
    </source>
</evidence>
<protein>
    <recommendedName>
        <fullName evidence="6">Peptidyl-prolyl cis-trans isomerase</fullName>
        <ecNumber evidence="6">5.2.1.8</ecNumber>
    </recommendedName>
</protein>
<dbReference type="SUPFAM" id="SSF54534">
    <property type="entry name" value="FKBP-like"/>
    <property type="match status" value="1"/>
</dbReference>
<dbReference type="PROSITE" id="PS51257">
    <property type="entry name" value="PROKAR_LIPOPROTEIN"/>
    <property type="match status" value="1"/>
</dbReference>